<evidence type="ECO:0000256" key="3">
    <source>
        <dbReference type="SAM" id="SignalP"/>
    </source>
</evidence>
<dbReference type="PANTHER" id="PTHR10655:SF17">
    <property type="entry name" value="LYSOPHOSPHOLIPASE-LIKE PROTEIN 1"/>
    <property type="match status" value="1"/>
</dbReference>
<comment type="similarity">
    <text evidence="1">Belongs to the AB hydrolase superfamily. AB hydrolase 2 family.</text>
</comment>
<dbReference type="GO" id="GO:0016787">
    <property type="term" value="F:hydrolase activity"/>
    <property type="evidence" value="ECO:0007669"/>
    <property type="project" value="UniProtKB-KW"/>
</dbReference>
<evidence type="ECO:0000256" key="2">
    <source>
        <dbReference type="ARBA" id="ARBA00022801"/>
    </source>
</evidence>
<dbReference type="Proteomes" id="UP000032748">
    <property type="component" value="Chromosome"/>
</dbReference>
<evidence type="ECO:0000313" key="5">
    <source>
        <dbReference type="EMBL" id="AKA25338.1"/>
    </source>
</evidence>
<organism evidence="5 6">
    <name type="scientific">Pseudomonas chlororaphis</name>
    <dbReference type="NCBI Taxonomy" id="587753"/>
    <lineage>
        <taxon>Bacteria</taxon>
        <taxon>Pseudomonadati</taxon>
        <taxon>Pseudomonadota</taxon>
        <taxon>Gammaproteobacteria</taxon>
        <taxon>Pseudomonadales</taxon>
        <taxon>Pseudomonadaceae</taxon>
        <taxon>Pseudomonas</taxon>
    </lineage>
</organism>
<dbReference type="AlphaFoldDB" id="A0A0D5Y1X5"/>
<dbReference type="PATRIC" id="fig|587753.10.peg.3879"/>
<protein>
    <submittedName>
        <fullName evidence="5">Phospholipase</fullName>
    </submittedName>
</protein>
<name>A0A0D5Y1X5_9PSED</name>
<dbReference type="InterPro" id="IPR050565">
    <property type="entry name" value="LYPA1-2/EST-like"/>
</dbReference>
<sequence>MFKFFALLMLCLSTTVQAQTVLHDDLPLRYLEQAPADSRDRPLVIFLHGYGSNEEDLFGLKDALPANYTYLSVRAPQTLEEGSYQWFHKQGEGAYDGVTAELADSAQLIGEFVRQALAKYHTRADRVFLVGFSQGAIMSYEVGLRHPRAVRGIAALSGKILPVLRSQLKSGKGLEPLAMFIAHGTADRRLPYSDGSEADSLLRGLGLNPQFHAYPGIGHGISDTEVEDLKNWLLSLAP</sequence>
<gene>
    <name evidence="5" type="ORF">PCL1606_38870</name>
</gene>
<evidence type="ECO:0000313" key="6">
    <source>
        <dbReference type="Proteomes" id="UP000032748"/>
    </source>
</evidence>
<dbReference type="KEGG" id="pcz:PCL1606_38870"/>
<accession>A0A0D5Y1X5</accession>
<evidence type="ECO:0000259" key="4">
    <source>
        <dbReference type="Pfam" id="PF02230"/>
    </source>
</evidence>
<dbReference type="InterPro" id="IPR029058">
    <property type="entry name" value="AB_hydrolase_fold"/>
</dbReference>
<feature type="signal peptide" evidence="3">
    <location>
        <begin position="1"/>
        <end position="18"/>
    </location>
</feature>
<keyword evidence="3" id="KW-0732">Signal</keyword>
<dbReference type="Pfam" id="PF02230">
    <property type="entry name" value="Abhydrolase_2"/>
    <property type="match status" value="1"/>
</dbReference>
<dbReference type="EMBL" id="CP011110">
    <property type="protein sequence ID" value="AKA25338.1"/>
    <property type="molecule type" value="Genomic_DNA"/>
</dbReference>
<dbReference type="PANTHER" id="PTHR10655">
    <property type="entry name" value="LYSOPHOSPHOLIPASE-RELATED"/>
    <property type="match status" value="1"/>
</dbReference>
<proteinExistence type="inferred from homology"/>
<keyword evidence="2" id="KW-0378">Hydrolase</keyword>
<dbReference type="Gene3D" id="3.40.50.1820">
    <property type="entry name" value="alpha/beta hydrolase"/>
    <property type="match status" value="1"/>
</dbReference>
<dbReference type="InterPro" id="IPR003140">
    <property type="entry name" value="PLipase/COase/thioEstase"/>
</dbReference>
<feature type="chain" id="PRO_5002299772" evidence="3">
    <location>
        <begin position="19"/>
        <end position="238"/>
    </location>
</feature>
<feature type="domain" description="Phospholipase/carboxylesterase/thioesterase" evidence="4">
    <location>
        <begin position="36"/>
        <end position="233"/>
    </location>
</feature>
<evidence type="ECO:0000256" key="1">
    <source>
        <dbReference type="ARBA" id="ARBA00006499"/>
    </source>
</evidence>
<dbReference type="OrthoDB" id="9801763at2"/>
<reference evidence="5 6" key="1">
    <citation type="journal article" date="2015" name="Mol. Plant Microbe Interact.">
        <title>Comparative Genomic Analysis of Pseudomonas chlororaphis PCL1606 Reveals New Insight into Antifungal Compounds Involved in Biocontrol.</title>
        <authorList>
            <person name="Calderon C.E."/>
            <person name="Ramos C."/>
            <person name="de Vicente A."/>
            <person name="Cazorla F.M."/>
        </authorList>
    </citation>
    <scope>NUCLEOTIDE SEQUENCE [LARGE SCALE GENOMIC DNA]</scope>
    <source>
        <strain evidence="5 6">PCL1606</strain>
    </source>
</reference>
<dbReference type="SUPFAM" id="SSF53474">
    <property type="entry name" value="alpha/beta-Hydrolases"/>
    <property type="match status" value="1"/>
</dbReference>
<dbReference type="RefSeq" id="WP_045884209.1">
    <property type="nucleotide sequence ID" value="NZ_CP011110.1"/>
</dbReference>